<dbReference type="GO" id="GO:0006355">
    <property type="term" value="P:regulation of DNA-templated transcription"/>
    <property type="evidence" value="ECO:0007669"/>
    <property type="project" value="InterPro"/>
</dbReference>
<reference evidence="4" key="1">
    <citation type="submission" date="2021-02" db="EMBL/GenBank/DDBJ databases">
        <title>Natrosporangium hydrolyticum gen. nov., sp. nov, a haloalkaliphilic actinobacterium from a soda solonchak soil.</title>
        <authorList>
            <person name="Sorokin D.Y."/>
            <person name="Khijniak T.V."/>
            <person name="Zakharycheva A.P."/>
            <person name="Boueva O.V."/>
            <person name="Ariskina E.V."/>
            <person name="Hahnke R.L."/>
            <person name="Bunk B."/>
            <person name="Sproer C."/>
            <person name="Schumann P."/>
            <person name="Evtushenko L.I."/>
            <person name="Kublanov I.V."/>
        </authorList>
    </citation>
    <scope>NUCLEOTIDE SEQUENCE</scope>
    <source>
        <strain evidence="4">DSM 106523</strain>
    </source>
</reference>
<dbReference type="InterPro" id="IPR016032">
    <property type="entry name" value="Sig_transdc_resp-reg_C-effctor"/>
</dbReference>
<keyword evidence="1" id="KW-0547">Nucleotide-binding</keyword>
<dbReference type="InterPro" id="IPR036388">
    <property type="entry name" value="WH-like_DNA-bd_sf"/>
</dbReference>
<dbReference type="SUPFAM" id="SSF48452">
    <property type="entry name" value="TPR-like"/>
    <property type="match status" value="1"/>
</dbReference>
<dbReference type="RefSeq" id="WP_239675134.1">
    <property type="nucleotide sequence ID" value="NZ_CP070499.1"/>
</dbReference>
<evidence type="ECO:0000259" key="3">
    <source>
        <dbReference type="PROSITE" id="PS50043"/>
    </source>
</evidence>
<dbReference type="InterPro" id="IPR000792">
    <property type="entry name" value="Tscrpt_reg_LuxR_C"/>
</dbReference>
<dbReference type="InterPro" id="IPR041664">
    <property type="entry name" value="AAA_16"/>
</dbReference>
<dbReference type="PANTHER" id="PTHR16305:SF35">
    <property type="entry name" value="TRANSCRIPTIONAL ACTIVATOR DOMAIN"/>
    <property type="match status" value="1"/>
</dbReference>
<dbReference type="PROSITE" id="PS50043">
    <property type="entry name" value="HTH_LUXR_2"/>
    <property type="match status" value="1"/>
</dbReference>
<dbReference type="GO" id="GO:0005737">
    <property type="term" value="C:cytoplasm"/>
    <property type="evidence" value="ECO:0007669"/>
    <property type="project" value="TreeGrafter"/>
</dbReference>
<dbReference type="EMBL" id="CP070499">
    <property type="protein sequence ID" value="QSB13071.1"/>
    <property type="molecule type" value="Genomic_DNA"/>
</dbReference>
<dbReference type="GO" id="GO:0004016">
    <property type="term" value="F:adenylate cyclase activity"/>
    <property type="evidence" value="ECO:0007669"/>
    <property type="project" value="TreeGrafter"/>
</dbReference>
<dbReference type="GO" id="GO:0005524">
    <property type="term" value="F:ATP binding"/>
    <property type="evidence" value="ECO:0007669"/>
    <property type="project" value="UniProtKB-KW"/>
</dbReference>
<proteinExistence type="predicted"/>
<dbReference type="Pfam" id="PF00196">
    <property type="entry name" value="GerE"/>
    <property type="match status" value="1"/>
</dbReference>
<dbReference type="PRINTS" id="PR00038">
    <property type="entry name" value="HTHLUXR"/>
</dbReference>
<dbReference type="SUPFAM" id="SSF52540">
    <property type="entry name" value="P-loop containing nucleoside triphosphate hydrolases"/>
    <property type="match status" value="1"/>
</dbReference>
<dbReference type="GO" id="GO:0003677">
    <property type="term" value="F:DNA binding"/>
    <property type="evidence" value="ECO:0007669"/>
    <property type="project" value="InterPro"/>
</dbReference>
<dbReference type="SUPFAM" id="SSF46894">
    <property type="entry name" value="C-terminal effector domain of the bipartite response regulators"/>
    <property type="match status" value="1"/>
</dbReference>
<sequence>MDTARSRSDPPALTGRLPGRADQQAAIDELLTAAAAGHGAALQLVGEPGIGKSVLLGHATTAGRHAGFTTLTTAGVAAEASLPYAALHRLVRPLCQPAPALPAAQLTALSELLGGGPAPLGTGELVRCTALLTLLDTATRDRPLLCCVDDLDRLDAASQDVLGLVARRLAGTRIALIATAPNPSLAGVPTTRLPPLPAAAGRALLADQTRGVRPAGAPLPEPLVRHLLQLAGGIPQALCDLAGALSPAQLAGDAPGPASLPPESHLRRTYQQRVGQLPADTQWLLLLIAAERRLPVRCLVAAAARSGVDIAALAPAERAGLIQTSGEVVRFVRPLVRTLVAEAAPLPQRGSALVCVGEAAATTGDHRRAASALARAANLTGQPAEAARRQVLAARYAWLGGHPGRARRLLHRARSGATGKVAAELRLLHSEIELRAGEPANALATLLPAATVLAEHRRDLALRALLWAVEAAWFTGAQQPYAEIADQLRALRPTETGASETGAVAEQQMLAYLAGFTETFQGRPQAAVGALRQVVSLAEQLPEPAGLTLAAWAGLLLADYPTVQRLATRAVATGQDRGDVAALPLAFELLARARFALGDFDAAEVGCRDGLRAAHASGQPGYAADHLALRAVLAAVRGDAPGCRHWLGQLALPRGAGPSSRPAALAQWALAVLELGAGQPGAAADRLAAVGDPGSGRGQVTVQLMAAHWLVEAAVTGGRQRQRARSVLAVFSRWAGATVGHLPSALAARSRALMAPPGSPAAVSHFAEARRLHQLDGGEFEQARCELLYGQALRRLRRPREARAHLHQAWEIFARLSLPSWAQRAGSELRAAGEPVTVHSTNHPVPAADAFAHPATDPEPALTAQQRRIAELVARGATNREVAAQLFLSPRTVDHHLRNIFHRLGIRSRVELARRFG</sequence>
<feature type="domain" description="HTH luxR-type" evidence="3">
    <location>
        <begin position="855"/>
        <end position="917"/>
    </location>
</feature>
<name>A0A895Y6S3_9ACTN</name>
<protein>
    <submittedName>
        <fullName evidence="4">AAA family ATPase</fullName>
    </submittedName>
</protein>
<organism evidence="4 5">
    <name type="scientific">Natronosporangium hydrolyticum</name>
    <dbReference type="NCBI Taxonomy" id="2811111"/>
    <lineage>
        <taxon>Bacteria</taxon>
        <taxon>Bacillati</taxon>
        <taxon>Actinomycetota</taxon>
        <taxon>Actinomycetes</taxon>
        <taxon>Micromonosporales</taxon>
        <taxon>Micromonosporaceae</taxon>
        <taxon>Natronosporangium</taxon>
    </lineage>
</organism>
<dbReference type="PANTHER" id="PTHR16305">
    <property type="entry name" value="TESTICULAR SOLUBLE ADENYLYL CYCLASE"/>
    <property type="match status" value="1"/>
</dbReference>
<evidence type="ECO:0000313" key="5">
    <source>
        <dbReference type="Proteomes" id="UP000662857"/>
    </source>
</evidence>
<dbReference type="InterPro" id="IPR027417">
    <property type="entry name" value="P-loop_NTPase"/>
</dbReference>
<dbReference type="PROSITE" id="PS00622">
    <property type="entry name" value="HTH_LUXR_1"/>
    <property type="match status" value="1"/>
</dbReference>
<gene>
    <name evidence="4" type="ORF">JQS43_15605</name>
</gene>
<accession>A0A895Y6S3</accession>
<dbReference type="Gene3D" id="1.10.10.10">
    <property type="entry name" value="Winged helix-like DNA-binding domain superfamily/Winged helix DNA-binding domain"/>
    <property type="match status" value="1"/>
</dbReference>
<keyword evidence="5" id="KW-1185">Reference proteome</keyword>
<evidence type="ECO:0000256" key="2">
    <source>
        <dbReference type="ARBA" id="ARBA00022840"/>
    </source>
</evidence>
<dbReference type="Pfam" id="PF13191">
    <property type="entry name" value="AAA_16"/>
    <property type="match status" value="1"/>
</dbReference>
<dbReference type="KEGG" id="nhy:JQS43_15605"/>
<dbReference type="AlphaFoldDB" id="A0A895Y6S3"/>
<keyword evidence="2" id="KW-0067">ATP-binding</keyword>
<dbReference type="CDD" id="cd06170">
    <property type="entry name" value="LuxR_C_like"/>
    <property type="match status" value="1"/>
</dbReference>
<evidence type="ECO:0000256" key="1">
    <source>
        <dbReference type="ARBA" id="ARBA00022741"/>
    </source>
</evidence>
<dbReference type="Proteomes" id="UP000662857">
    <property type="component" value="Chromosome"/>
</dbReference>
<dbReference type="InterPro" id="IPR011990">
    <property type="entry name" value="TPR-like_helical_dom_sf"/>
</dbReference>
<dbReference type="SMART" id="SM00421">
    <property type="entry name" value="HTH_LUXR"/>
    <property type="match status" value="1"/>
</dbReference>
<evidence type="ECO:0000313" key="4">
    <source>
        <dbReference type="EMBL" id="QSB13071.1"/>
    </source>
</evidence>